<evidence type="ECO:0000313" key="2">
    <source>
        <dbReference type="EMBL" id="KLU02525.1"/>
    </source>
</evidence>
<evidence type="ECO:0000256" key="1">
    <source>
        <dbReference type="SAM" id="Phobius"/>
    </source>
</evidence>
<protein>
    <submittedName>
        <fullName evidence="2">Transmembrane protein</fullName>
    </submittedName>
</protein>
<keyword evidence="1 2" id="KW-0812">Transmembrane</keyword>
<organism evidence="2 3">
    <name type="scientific">Rhodopirellula islandica</name>
    <dbReference type="NCBI Taxonomy" id="595434"/>
    <lineage>
        <taxon>Bacteria</taxon>
        <taxon>Pseudomonadati</taxon>
        <taxon>Planctomycetota</taxon>
        <taxon>Planctomycetia</taxon>
        <taxon>Pirellulales</taxon>
        <taxon>Pirellulaceae</taxon>
        <taxon>Rhodopirellula</taxon>
    </lineage>
</organism>
<feature type="transmembrane region" description="Helical" evidence="1">
    <location>
        <begin position="191"/>
        <end position="212"/>
    </location>
</feature>
<accession>A0A0J1B6S8</accession>
<comment type="caution">
    <text evidence="2">The sequence shown here is derived from an EMBL/GenBank/DDBJ whole genome shotgun (WGS) entry which is preliminary data.</text>
</comment>
<dbReference type="RefSeq" id="WP_047816553.1">
    <property type="nucleotide sequence ID" value="NZ_LECT01000044.1"/>
</dbReference>
<dbReference type="PATRIC" id="fig|595434.4.peg.5307"/>
<dbReference type="Proteomes" id="UP000036367">
    <property type="component" value="Unassembled WGS sequence"/>
</dbReference>
<dbReference type="EMBL" id="LECT01000044">
    <property type="protein sequence ID" value="KLU02525.1"/>
    <property type="molecule type" value="Genomic_DNA"/>
</dbReference>
<gene>
    <name evidence="2" type="ORF">RISK_005591</name>
</gene>
<name>A0A0J1B6S8_RHOIS</name>
<sequence length="222" mass="24530">MQSQPSEYRWLPIAAAMFFLSGLPGWNSSTTCHCFADDEIKVELEQDKNDAAELSVAPLSHLIYPSDRPGWIDEPSKNDGDEYSVVVTSGPSDSVEEADELLVVYARGAVQSYVDALMSQHDWATAPEMIPLDVDWIRDELVVRRYEGSVQVGDETKYEKAILIRIEPDDKKVVEMAIADRQLRERLTATGIVILGGFTLLVGGSIVLGGLASRQQRTTSIV</sequence>
<dbReference type="OrthoDB" id="282910at2"/>
<evidence type="ECO:0000313" key="3">
    <source>
        <dbReference type="Proteomes" id="UP000036367"/>
    </source>
</evidence>
<reference evidence="2" key="1">
    <citation type="submission" date="2015-05" db="EMBL/GenBank/DDBJ databases">
        <title>Permanent draft genome of Rhodopirellula islandicus K833.</title>
        <authorList>
            <person name="Kizina J."/>
            <person name="Richter M."/>
            <person name="Glockner F.O."/>
            <person name="Harder J."/>
        </authorList>
    </citation>
    <scope>NUCLEOTIDE SEQUENCE [LARGE SCALE GENOMIC DNA]</scope>
    <source>
        <strain evidence="2">K833</strain>
    </source>
</reference>
<dbReference type="AlphaFoldDB" id="A0A0J1B6S8"/>
<keyword evidence="3" id="KW-1185">Reference proteome</keyword>
<dbReference type="STRING" id="595434.RISK_005591"/>
<proteinExistence type="predicted"/>
<keyword evidence="1" id="KW-1133">Transmembrane helix</keyword>
<keyword evidence="1" id="KW-0472">Membrane</keyword>